<reference evidence="2 3" key="1">
    <citation type="submission" date="2020-12" db="EMBL/GenBank/DDBJ databases">
        <title>Draft genome sequence of Halomonas pacifica strain CARE-V15.</title>
        <authorList>
            <person name="Vignesh N."/>
            <person name="Thabitha A."/>
            <person name="Saravanan R."/>
            <person name="Manigandan V."/>
        </authorList>
    </citation>
    <scope>NUCLEOTIDE SEQUENCE [LARGE SCALE GENOMIC DNA]</scope>
    <source>
        <strain evidence="2 3">CARE-V15</strain>
    </source>
</reference>
<evidence type="ECO:0000313" key="3">
    <source>
        <dbReference type="Proteomes" id="UP000651738"/>
    </source>
</evidence>
<comment type="caution">
    <text evidence="2">The sequence shown here is derived from an EMBL/GenBank/DDBJ whole genome shotgun (WGS) entry which is preliminary data.</text>
</comment>
<organism evidence="2 3">
    <name type="scientific">Bisbaumannia pacifica</name>
    <dbReference type="NCBI Taxonomy" id="77098"/>
    <lineage>
        <taxon>Bacteria</taxon>
        <taxon>Pseudomonadati</taxon>
        <taxon>Pseudomonadota</taxon>
        <taxon>Gammaproteobacteria</taxon>
        <taxon>Oceanospirillales</taxon>
        <taxon>Halomonadaceae</taxon>
        <taxon>Bisbaumannia</taxon>
    </lineage>
</organism>
<name>A0ABD4L1V1_9GAMM</name>
<dbReference type="AlphaFoldDB" id="A0ABD4L1V1"/>
<evidence type="ECO:0000313" key="2">
    <source>
        <dbReference type="EMBL" id="MBH8579426.1"/>
    </source>
</evidence>
<feature type="domain" description="Oxidoreductase molybdopterin-binding" evidence="1">
    <location>
        <begin position="53"/>
        <end position="124"/>
    </location>
</feature>
<dbReference type="SUPFAM" id="SSF56524">
    <property type="entry name" value="Oxidoreductase molybdopterin-binding domain"/>
    <property type="match status" value="1"/>
</dbReference>
<dbReference type="Pfam" id="PF00174">
    <property type="entry name" value="Oxidored_molyb"/>
    <property type="match status" value="1"/>
</dbReference>
<dbReference type="Gene3D" id="3.90.420.10">
    <property type="entry name" value="Oxidoreductase, molybdopterin-binding domain"/>
    <property type="match status" value="1"/>
</dbReference>
<sequence>MFLPTLAAAHELRDPEGPVLLIVSGDITHTNRGNEAHFDRRMLEALPWRSIETTTPWTDGVSRYRGPLARALLEAVGARGDSLEVTALNNFMAEIPVSDFRRHDVILAMERDGDPMRIRDYGPLFVLYPFDQHPELRNETIRFRSVWQVHQVTVR</sequence>
<accession>A0ABD4L1V1</accession>
<evidence type="ECO:0000259" key="1">
    <source>
        <dbReference type="Pfam" id="PF00174"/>
    </source>
</evidence>
<dbReference type="Proteomes" id="UP000651738">
    <property type="component" value="Unassembled WGS sequence"/>
</dbReference>
<protein>
    <submittedName>
        <fullName evidence="2">Oxidoreductase</fullName>
    </submittedName>
</protein>
<dbReference type="InterPro" id="IPR000572">
    <property type="entry name" value="OxRdtase_Mopterin-bd_dom"/>
</dbReference>
<dbReference type="EMBL" id="JAEDAF010000003">
    <property type="protein sequence ID" value="MBH8579426.1"/>
    <property type="molecule type" value="Genomic_DNA"/>
</dbReference>
<gene>
    <name evidence="2" type="ORF">I7V36_04885</name>
</gene>
<dbReference type="InterPro" id="IPR036374">
    <property type="entry name" value="OxRdtase_Mopterin-bd_sf"/>
</dbReference>
<proteinExistence type="predicted"/>